<dbReference type="EMBL" id="KI631019">
    <property type="protein sequence ID" value="EYU30638.1"/>
    <property type="molecule type" value="Genomic_DNA"/>
</dbReference>
<organism evidence="1 2">
    <name type="scientific">Erythranthe guttata</name>
    <name type="common">Yellow monkey flower</name>
    <name type="synonym">Mimulus guttatus</name>
    <dbReference type="NCBI Taxonomy" id="4155"/>
    <lineage>
        <taxon>Eukaryota</taxon>
        <taxon>Viridiplantae</taxon>
        <taxon>Streptophyta</taxon>
        <taxon>Embryophyta</taxon>
        <taxon>Tracheophyta</taxon>
        <taxon>Spermatophyta</taxon>
        <taxon>Magnoliopsida</taxon>
        <taxon>eudicotyledons</taxon>
        <taxon>Gunneridae</taxon>
        <taxon>Pentapetalae</taxon>
        <taxon>asterids</taxon>
        <taxon>lamiids</taxon>
        <taxon>Lamiales</taxon>
        <taxon>Phrymaceae</taxon>
        <taxon>Erythranthe</taxon>
    </lineage>
</organism>
<sequence>STPETGGQRRRLAVSGGGGSKLKLWLKLVN</sequence>
<evidence type="ECO:0000313" key="2">
    <source>
        <dbReference type="Proteomes" id="UP000030748"/>
    </source>
</evidence>
<keyword evidence="2" id="KW-1185">Reference proteome</keyword>
<reference evidence="1 2" key="1">
    <citation type="journal article" date="2013" name="Proc. Natl. Acad. Sci. U.S.A.">
        <title>Fine-scale variation in meiotic recombination in Mimulus inferred from population shotgun sequencing.</title>
        <authorList>
            <person name="Hellsten U."/>
            <person name="Wright K.M."/>
            <person name="Jenkins J."/>
            <person name="Shu S."/>
            <person name="Yuan Y."/>
            <person name="Wessler S.R."/>
            <person name="Schmutz J."/>
            <person name="Willis J.H."/>
            <person name="Rokhsar D.S."/>
        </authorList>
    </citation>
    <scope>NUCLEOTIDE SEQUENCE [LARGE SCALE GENOMIC DNA]</scope>
    <source>
        <strain evidence="2">cv. DUN x IM62</strain>
    </source>
</reference>
<accession>A0A022QTJ9</accession>
<dbReference type="Proteomes" id="UP000030748">
    <property type="component" value="Unassembled WGS sequence"/>
</dbReference>
<evidence type="ECO:0000313" key="1">
    <source>
        <dbReference type="EMBL" id="EYU30638.1"/>
    </source>
</evidence>
<name>A0A022QTJ9_ERYGU</name>
<dbReference type="AlphaFoldDB" id="A0A022QTJ9"/>
<proteinExistence type="predicted"/>
<feature type="non-terminal residue" evidence="1">
    <location>
        <position position="1"/>
    </location>
</feature>
<gene>
    <name evidence="1" type="ORF">MIMGU_mgv1a0084752mg</name>
</gene>
<protein>
    <submittedName>
        <fullName evidence="1">Uncharacterized protein</fullName>
    </submittedName>
</protein>